<dbReference type="GO" id="GO:0007234">
    <property type="term" value="P:osmosensory signaling via phosphorelay pathway"/>
    <property type="evidence" value="ECO:0007669"/>
    <property type="project" value="TreeGrafter"/>
</dbReference>
<dbReference type="Gene3D" id="6.10.340.10">
    <property type="match status" value="1"/>
</dbReference>
<evidence type="ECO:0000256" key="15">
    <source>
        <dbReference type="SAM" id="Phobius"/>
    </source>
</evidence>
<reference evidence="19 20" key="1">
    <citation type="journal article" date="2016" name="Int. J. Syst. Evol. Microbiol.">
        <title>Panacibacter ginsenosidivorans gen. nov., sp. nov., with ginsenoside converting activity isolated from soil of a ginseng field.</title>
        <authorList>
            <person name="Siddiqi M.Z."/>
            <person name="Muhammad Shafi S."/>
            <person name="Choi K.D."/>
            <person name="Im W.T."/>
        </authorList>
    </citation>
    <scope>NUCLEOTIDE SEQUENCE [LARGE SCALE GENOMIC DNA]</scope>
    <source>
        <strain evidence="19 20">Gsoil1550</strain>
    </source>
</reference>
<dbReference type="EMBL" id="CP042435">
    <property type="protein sequence ID" value="QEC66329.1"/>
    <property type="molecule type" value="Genomic_DNA"/>
</dbReference>
<dbReference type="InterPro" id="IPR036097">
    <property type="entry name" value="HisK_dim/P_sf"/>
</dbReference>
<dbReference type="Proteomes" id="UP000321533">
    <property type="component" value="Chromosome"/>
</dbReference>
<dbReference type="SMART" id="SM00091">
    <property type="entry name" value="PAS"/>
    <property type="match status" value="1"/>
</dbReference>
<dbReference type="Gene3D" id="1.10.287.130">
    <property type="match status" value="1"/>
</dbReference>
<dbReference type="EC" id="2.7.13.3" evidence="4"/>
<evidence type="ECO:0000256" key="10">
    <source>
        <dbReference type="ARBA" id="ARBA00022777"/>
    </source>
</evidence>
<dbReference type="AlphaFoldDB" id="A0A5B8V572"/>
<dbReference type="SUPFAM" id="SSF55785">
    <property type="entry name" value="PYP-like sensor domain (PAS domain)"/>
    <property type="match status" value="1"/>
</dbReference>
<dbReference type="SUPFAM" id="SSF158472">
    <property type="entry name" value="HAMP domain-like"/>
    <property type="match status" value="1"/>
</dbReference>
<evidence type="ECO:0000256" key="5">
    <source>
        <dbReference type="ARBA" id="ARBA00022475"/>
    </source>
</evidence>
<keyword evidence="13" id="KW-0902">Two-component regulatory system</keyword>
<dbReference type="GO" id="GO:0005886">
    <property type="term" value="C:plasma membrane"/>
    <property type="evidence" value="ECO:0007669"/>
    <property type="project" value="UniProtKB-SubCell"/>
</dbReference>
<proteinExistence type="predicted"/>
<dbReference type="Pfam" id="PF00512">
    <property type="entry name" value="HisKA"/>
    <property type="match status" value="1"/>
</dbReference>
<evidence type="ECO:0000256" key="13">
    <source>
        <dbReference type="ARBA" id="ARBA00023012"/>
    </source>
</evidence>
<comment type="subcellular location">
    <subcellularLocation>
        <location evidence="3">Cell membrane</location>
    </subcellularLocation>
    <subcellularLocation>
        <location evidence="2">Membrane</location>
        <topology evidence="2">Multi-pass membrane protein</topology>
    </subcellularLocation>
</comment>
<evidence type="ECO:0000259" key="16">
    <source>
        <dbReference type="PROSITE" id="PS50109"/>
    </source>
</evidence>
<dbReference type="PROSITE" id="PS50109">
    <property type="entry name" value="HIS_KIN"/>
    <property type="match status" value="1"/>
</dbReference>
<evidence type="ECO:0000313" key="19">
    <source>
        <dbReference type="EMBL" id="QEC66329.1"/>
    </source>
</evidence>
<dbReference type="RefSeq" id="WP_147188129.1">
    <property type="nucleotide sequence ID" value="NZ_CP042435.1"/>
</dbReference>
<keyword evidence="20" id="KW-1185">Reference proteome</keyword>
<dbReference type="KEGG" id="pgin:FRZ67_03035"/>
<dbReference type="InterPro" id="IPR003660">
    <property type="entry name" value="HAMP_dom"/>
</dbReference>
<evidence type="ECO:0000256" key="2">
    <source>
        <dbReference type="ARBA" id="ARBA00004141"/>
    </source>
</evidence>
<protein>
    <recommendedName>
        <fullName evidence="4">histidine kinase</fullName>
        <ecNumber evidence="4">2.7.13.3</ecNumber>
    </recommendedName>
</protein>
<evidence type="ECO:0000256" key="1">
    <source>
        <dbReference type="ARBA" id="ARBA00000085"/>
    </source>
</evidence>
<keyword evidence="9" id="KW-0547">Nucleotide-binding</keyword>
<dbReference type="InterPro" id="IPR013767">
    <property type="entry name" value="PAS_fold"/>
</dbReference>
<dbReference type="SMART" id="SM00388">
    <property type="entry name" value="HisKA"/>
    <property type="match status" value="1"/>
</dbReference>
<dbReference type="InterPro" id="IPR035965">
    <property type="entry name" value="PAS-like_dom_sf"/>
</dbReference>
<keyword evidence="14 15" id="KW-0472">Membrane</keyword>
<dbReference type="SMART" id="SM00387">
    <property type="entry name" value="HATPase_c"/>
    <property type="match status" value="1"/>
</dbReference>
<evidence type="ECO:0000256" key="11">
    <source>
        <dbReference type="ARBA" id="ARBA00022840"/>
    </source>
</evidence>
<dbReference type="CDD" id="cd00130">
    <property type="entry name" value="PAS"/>
    <property type="match status" value="1"/>
</dbReference>
<keyword evidence="7" id="KW-0808">Transferase</keyword>
<gene>
    <name evidence="19" type="ORF">FRZ67_03035</name>
</gene>
<dbReference type="GO" id="GO:0000155">
    <property type="term" value="F:phosphorelay sensor kinase activity"/>
    <property type="evidence" value="ECO:0007669"/>
    <property type="project" value="InterPro"/>
</dbReference>
<dbReference type="NCBIfam" id="TIGR00229">
    <property type="entry name" value="sensory_box"/>
    <property type="match status" value="1"/>
</dbReference>
<dbReference type="CDD" id="cd06225">
    <property type="entry name" value="HAMP"/>
    <property type="match status" value="1"/>
</dbReference>
<dbReference type="Pfam" id="PF00989">
    <property type="entry name" value="PAS"/>
    <property type="match status" value="1"/>
</dbReference>
<comment type="catalytic activity">
    <reaction evidence="1">
        <text>ATP + protein L-histidine = ADP + protein N-phospho-L-histidine.</text>
        <dbReference type="EC" id="2.7.13.3"/>
    </reaction>
</comment>
<dbReference type="GO" id="GO:0005524">
    <property type="term" value="F:ATP binding"/>
    <property type="evidence" value="ECO:0007669"/>
    <property type="project" value="UniProtKB-KW"/>
</dbReference>
<dbReference type="FunFam" id="3.30.565.10:FF:000023">
    <property type="entry name" value="PAS domain-containing sensor histidine kinase"/>
    <property type="match status" value="1"/>
</dbReference>
<evidence type="ECO:0000259" key="17">
    <source>
        <dbReference type="PROSITE" id="PS50112"/>
    </source>
</evidence>
<dbReference type="Pfam" id="PF02518">
    <property type="entry name" value="HATPase_c"/>
    <property type="match status" value="1"/>
</dbReference>
<sequence>MKLKTKLTLGIGFLFIVILVFGVLSIISINILKSDSAQVLKNNHETLMYCNNILKALDEIKFNRAAIDSIEANLSRQEKNITEPGEKEATELLRKNFEELKANPNDSSNYPEMRQSLQFINYLNQQAIMRKNEIAETTAQHATTWLTIIFSVLTLIAFTLVVNFPSIISKPVRALADGISEIANKNYKARIRLNQKDEFGTLANAFNQMAEKLQEYDNSSLAKLLMEKKRIETLINNMHDPVIGLDENKRILFANNEALKITGLKEHEILGKPVQDIAVANDLVRSLIKEMIIPEEKNLTEKMQPLKIYADNKESYFEKEIVPISITPTGENEKINIGNVIVLRNITPFKELDFAKTNFIATVSHELKTPIASIKMSLQLLDNETTGNLNNEQHELLDSIKDDTNRLLKITGELLNMTQVESGNIQLALLPSDAKEMMMYAVNANRMAAENKHIKFDLTYAENLPQVIADSDKTTWVLNNLLSNAIRHSRENETIYLRINLQNRKILFTVKDTGHGIAQEYKQKIFDRYFRVPGSQKEGTGLGLAISKEFIEAQGGTITVESEIGVGSTFTVTLNAAQ</sequence>
<dbReference type="GO" id="GO:0030295">
    <property type="term" value="F:protein kinase activator activity"/>
    <property type="evidence" value="ECO:0007669"/>
    <property type="project" value="TreeGrafter"/>
</dbReference>
<dbReference type="InterPro" id="IPR004358">
    <property type="entry name" value="Sig_transdc_His_kin-like_C"/>
</dbReference>
<evidence type="ECO:0000313" key="20">
    <source>
        <dbReference type="Proteomes" id="UP000321533"/>
    </source>
</evidence>
<dbReference type="SUPFAM" id="SSF47384">
    <property type="entry name" value="Homodimeric domain of signal transducing histidine kinase"/>
    <property type="match status" value="1"/>
</dbReference>
<evidence type="ECO:0000256" key="14">
    <source>
        <dbReference type="ARBA" id="ARBA00023136"/>
    </source>
</evidence>
<dbReference type="Gene3D" id="3.30.565.10">
    <property type="entry name" value="Histidine kinase-like ATPase, C-terminal domain"/>
    <property type="match status" value="1"/>
</dbReference>
<feature type="domain" description="PAS" evidence="17">
    <location>
        <begin position="227"/>
        <end position="313"/>
    </location>
</feature>
<evidence type="ECO:0000256" key="8">
    <source>
        <dbReference type="ARBA" id="ARBA00022692"/>
    </source>
</evidence>
<accession>A0A5B8V572</accession>
<dbReference type="PROSITE" id="PS50112">
    <property type="entry name" value="PAS"/>
    <property type="match status" value="1"/>
</dbReference>
<organism evidence="19 20">
    <name type="scientific">Panacibacter ginsenosidivorans</name>
    <dbReference type="NCBI Taxonomy" id="1813871"/>
    <lineage>
        <taxon>Bacteria</taxon>
        <taxon>Pseudomonadati</taxon>
        <taxon>Bacteroidota</taxon>
        <taxon>Chitinophagia</taxon>
        <taxon>Chitinophagales</taxon>
        <taxon>Chitinophagaceae</taxon>
        <taxon>Panacibacter</taxon>
    </lineage>
</organism>
<name>A0A5B8V572_9BACT</name>
<dbReference type="InterPro" id="IPR003661">
    <property type="entry name" value="HisK_dim/P_dom"/>
</dbReference>
<keyword evidence="11" id="KW-0067">ATP-binding</keyword>
<dbReference type="Pfam" id="PF00672">
    <property type="entry name" value="HAMP"/>
    <property type="match status" value="1"/>
</dbReference>
<evidence type="ECO:0000256" key="3">
    <source>
        <dbReference type="ARBA" id="ARBA00004236"/>
    </source>
</evidence>
<evidence type="ECO:0000256" key="4">
    <source>
        <dbReference type="ARBA" id="ARBA00012438"/>
    </source>
</evidence>
<evidence type="ECO:0000259" key="18">
    <source>
        <dbReference type="PROSITE" id="PS50885"/>
    </source>
</evidence>
<dbReference type="PROSITE" id="PS50885">
    <property type="entry name" value="HAMP"/>
    <property type="match status" value="1"/>
</dbReference>
<dbReference type="InterPro" id="IPR000014">
    <property type="entry name" value="PAS"/>
</dbReference>
<dbReference type="SUPFAM" id="SSF55874">
    <property type="entry name" value="ATPase domain of HSP90 chaperone/DNA topoisomerase II/histidine kinase"/>
    <property type="match status" value="1"/>
</dbReference>
<dbReference type="InterPro" id="IPR003594">
    <property type="entry name" value="HATPase_dom"/>
</dbReference>
<dbReference type="PANTHER" id="PTHR42878:SF7">
    <property type="entry name" value="SENSOR HISTIDINE KINASE GLRK"/>
    <property type="match status" value="1"/>
</dbReference>
<keyword evidence="12 15" id="KW-1133">Transmembrane helix</keyword>
<dbReference type="GO" id="GO:0000156">
    <property type="term" value="F:phosphorelay response regulator activity"/>
    <property type="evidence" value="ECO:0007669"/>
    <property type="project" value="TreeGrafter"/>
</dbReference>
<feature type="transmembrane region" description="Helical" evidence="15">
    <location>
        <begin position="145"/>
        <end position="164"/>
    </location>
</feature>
<keyword evidence="10 19" id="KW-0418">Kinase</keyword>
<feature type="transmembrane region" description="Helical" evidence="15">
    <location>
        <begin position="7"/>
        <end position="32"/>
    </location>
</feature>
<evidence type="ECO:0000256" key="6">
    <source>
        <dbReference type="ARBA" id="ARBA00022553"/>
    </source>
</evidence>
<dbReference type="InterPro" id="IPR005467">
    <property type="entry name" value="His_kinase_dom"/>
</dbReference>
<dbReference type="SMART" id="SM00304">
    <property type="entry name" value="HAMP"/>
    <property type="match status" value="1"/>
</dbReference>
<feature type="domain" description="HAMP" evidence="18">
    <location>
        <begin position="166"/>
        <end position="218"/>
    </location>
</feature>
<dbReference type="OrthoDB" id="9813151at2"/>
<dbReference type="GO" id="GO:0006355">
    <property type="term" value="P:regulation of DNA-templated transcription"/>
    <property type="evidence" value="ECO:0007669"/>
    <property type="project" value="InterPro"/>
</dbReference>
<keyword evidence="6" id="KW-0597">Phosphoprotein</keyword>
<dbReference type="InterPro" id="IPR050351">
    <property type="entry name" value="BphY/WalK/GraS-like"/>
</dbReference>
<dbReference type="CDD" id="cd00082">
    <property type="entry name" value="HisKA"/>
    <property type="match status" value="1"/>
</dbReference>
<dbReference type="Gene3D" id="3.30.450.20">
    <property type="entry name" value="PAS domain"/>
    <property type="match status" value="1"/>
</dbReference>
<dbReference type="PANTHER" id="PTHR42878">
    <property type="entry name" value="TWO-COMPONENT HISTIDINE KINASE"/>
    <property type="match status" value="1"/>
</dbReference>
<evidence type="ECO:0000256" key="7">
    <source>
        <dbReference type="ARBA" id="ARBA00022679"/>
    </source>
</evidence>
<evidence type="ECO:0000256" key="9">
    <source>
        <dbReference type="ARBA" id="ARBA00022741"/>
    </source>
</evidence>
<dbReference type="PRINTS" id="PR00344">
    <property type="entry name" value="BCTRLSENSOR"/>
</dbReference>
<evidence type="ECO:0000256" key="12">
    <source>
        <dbReference type="ARBA" id="ARBA00022989"/>
    </source>
</evidence>
<keyword evidence="5" id="KW-1003">Cell membrane</keyword>
<feature type="domain" description="Histidine kinase" evidence="16">
    <location>
        <begin position="362"/>
        <end position="578"/>
    </location>
</feature>
<keyword evidence="8 15" id="KW-0812">Transmembrane</keyword>
<dbReference type="InterPro" id="IPR036890">
    <property type="entry name" value="HATPase_C_sf"/>
</dbReference>